<evidence type="ECO:0000256" key="1">
    <source>
        <dbReference type="PROSITE-ProRule" id="PRU00339"/>
    </source>
</evidence>
<dbReference type="Gene3D" id="1.25.40.10">
    <property type="entry name" value="Tetratricopeptide repeat domain"/>
    <property type="match status" value="1"/>
</dbReference>
<evidence type="ECO:0000313" key="2">
    <source>
        <dbReference type="EMBL" id="OBY67107.1"/>
    </source>
</evidence>
<dbReference type="AlphaFoldDB" id="A0A1B8U5G7"/>
<organism evidence="2 3">
    <name type="scientific">Polaribacter reichenbachii</name>
    <dbReference type="NCBI Taxonomy" id="996801"/>
    <lineage>
        <taxon>Bacteria</taxon>
        <taxon>Pseudomonadati</taxon>
        <taxon>Bacteroidota</taxon>
        <taxon>Flavobacteriia</taxon>
        <taxon>Flavobacteriales</taxon>
        <taxon>Flavobacteriaceae</taxon>
    </lineage>
</organism>
<name>A0A1B8U5G7_9FLAO</name>
<keyword evidence="1" id="KW-0802">TPR repeat</keyword>
<dbReference type="SUPFAM" id="SSF48452">
    <property type="entry name" value="TPR-like"/>
    <property type="match status" value="1"/>
</dbReference>
<dbReference type="InterPro" id="IPR011990">
    <property type="entry name" value="TPR-like_helical_dom_sf"/>
</dbReference>
<protein>
    <submittedName>
        <fullName evidence="2">Uncharacterized protein</fullName>
    </submittedName>
</protein>
<dbReference type="EMBL" id="LSFL01000009">
    <property type="protein sequence ID" value="OBY67107.1"/>
    <property type="molecule type" value="Genomic_DNA"/>
</dbReference>
<gene>
    <name evidence="2" type="ORF">LPB301_04365</name>
</gene>
<dbReference type="PROSITE" id="PS50005">
    <property type="entry name" value="TPR"/>
    <property type="match status" value="1"/>
</dbReference>
<dbReference type="InterPro" id="IPR019734">
    <property type="entry name" value="TPR_rpt"/>
</dbReference>
<proteinExistence type="predicted"/>
<dbReference type="STRING" id="996801.BW723_15425"/>
<reference evidence="3" key="1">
    <citation type="submission" date="2016-02" db="EMBL/GenBank/DDBJ databases">
        <title>Paenibacillus sp. LPB0068, isolated from Crassostrea gigas.</title>
        <authorList>
            <person name="Shin S.-K."/>
            <person name="Yi H."/>
        </authorList>
    </citation>
    <scope>NUCLEOTIDE SEQUENCE [LARGE SCALE GENOMIC DNA]</scope>
    <source>
        <strain evidence="3">KCTC 23969</strain>
    </source>
</reference>
<comment type="caution">
    <text evidence="2">The sequence shown here is derived from an EMBL/GenBank/DDBJ whole genome shotgun (WGS) entry which is preliminary data.</text>
</comment>
<accession>A0A1B8U5G7</accession>
<evidence type="ECO:0000313" key="3">
    <source>
        <dbReference type="Proteomes" id="UP000092612"/>
    </source>
</evidence>
<feature type="repeat" description="TPR" evidence="1">
    <location>
        <begin position="268"/>
        <end position="301"/>
    </location>
</feature>
<keyword evidence="3" id="KW-1185">Reference proteome</keyword>
<sequence>MRYTVSDTNGFYSIKAKVGETLSYSYSGFLKVYIIVEDVSETLNIDMIVENKSSKLKFNSNPKLGNVNIGENAPEFAIFKIDGKKLNKYATSLTRALVEKLPIFYIKFNKYGEETLYLKGKEFNGSAVWMIDNYEFDIPFPILISEVKEIIVMNSEKNNPIIRVSTNINYKELKNIDFNNYFFTEDDFYSYDAKKIKKLKNTYPFLDKFKKISKEKEALELFKNTYKIDKNNKYYFSRIHKYFKDKKFDNTFLSEILTIYKEEANDNPEVLKAIAYKYQEINENEKSIEIYKKIVKLRPNYLQSFRDLANAFLEQKEYNEFWSTYYYFLNKGYKVEEDDVSEIISSEIISAYNLDVENGNSRKKIKIENPNKNILSDVRLVFEWNTTEAEFIIEFVNPNLETYKIENSFKENRSLIKDQKQKGYTSKEVFIDKLTQGFYLVNLTYLGNKQEKQTTFKITTYYNWGKENQSKKIEVFDFSNKNVKTQLLRLSRKYL</sequence>
<dbReference type="Proteomes" id="UP000092612">
    <property type="component" value="Unassembled WGS sequence"/>
</dbReference>